<evidence type="ECO:0000259" key="4">
    <source>
        <dbReference type="PROSITE" id="PS01124"/>
    </source>
</evidence>
<evidence type="ECO:0000256" key="1">
    <source>
        <dbReference type="ARBA" id="ARBA00023015"/>
    </source>
</evidence>
<dbReference type="InterPro" id="IPR010499">
    <property type="entry name" value="AraC_E-bd"/>
</dbReference>
<dbReference type="Gene3D" id="1.10.10.60">
    <property type="entry name" value="Homeodomain-like"/>
    <property type="match status" value="2"/>
</dbReference>
<dbReference type="SMART" id="SM00871">
    <property type="entry name" value="AraC_E_bind"/>
    <property type="match status" value="1"/>
</dbReference>
<evidence type="ECO:0000313" key="5">
    <source>
        <dbReference type="EMBL" id="HAE1791706.1"/>
    </source>
</evidence>
<keyword evidence="2" id="KW-0238">DNA-binding</keyword>
<dbReference type="PROSITE" id="PS01124">
    <property type="entry name" value="HTH_ARAC_FAMILY_2"/>
    <property type="match status" value="1"/>
</dbReference>
<dbReference type="InterPro" id="IPR009057">
    <property type="entry name" value="Homeodomain-like_sf"/>
</dbReference>
<gene>
    <name evidence="5" type="ORF">G3V02_000344</name>
</gene>
<dbReference type="Pfam" id="PF14526">
    <property type="entry name" value="Cass2"/>
    <property type="match status" value="1"/>
</dbReference>
<keyword evidence="1" id="KW-0805">Transcription regulation</keyword>
<dbReference type="Gene3D" id="3.20.80.10">
    <property type="entry name" value="Regulatory factor, effector binding domain"/>
    <property type="match status" value="1"/>
</dbReference>
<dbReference type="GO" id="GO:0043565">
    <property type="term" value="F:sequence-specific DNA binding"/>
    <property type="evidence" value="ECO:0007669"/>
    <property type="project" value="InterPro"/>
</dbReference>
<dbReference type="SUPFAM" id="SSF55136">
    <property type="entry name" value="Probable bacterial effector-binding domain"/>
    <property type="match status" value="1"/>
</dbReference>
<name>A0A5I2XDR6_SALET</name>
<dbReference type="PRINTS" id="PR00032">
    <property type="entry name" value="HTHARAC"/>
</dbReference>
<feature type="domain" description="HTH araC/xylS-type" evidence="4">
    <location>
        <begin position="7"/>
        <end position="105"/>
    </location>
</feature>
<evidence type="ECO:0000256" key="2">
    <source>
        <dbReference type="ARBA" id="ARBA00023125"/>
    </source>
</evidence>
<reference evidence="5" key="1">
    <citation type="journal article" date="2018" name="Genome Biol.">
        <title>SKESA: strategic k-mer extension for scrupulous assemblies.</title>
        <authorList>
            <person name="Souvorov A."/>
            <person name="Agarwala R."/>
            <person name="Lipman D.J."/>
        </authorList>
    </citation>
    <scope>NUCLEOTIDE SEQUENCE</scope>
    <source>
        <strain evidence="5">BCW_2640</strain>
    </source>
</reference>
<dbReference type="PANTHER" id="PTHR47504:SF3">
    <property type="entry name" value="HTH-TYPE TRANSCRIPTIONAL REGULATOR YKGA-RELATED"/>
    <property type="match status" value="1"/>
</dbReference>
<dbReference type="AlphaFoldDB" id="A0A5I2XDR6"/>
<comment type="caution">
    <text evidence="5">The sequence shown here is derived from an EMBL/GenBank/DDBJ whole genome shotgun (WGS) entry which is preliminary data.</text>
</comment>
<organism evidence="5">
    <name type="scientific">Salmonella enterica subsp. enterica serovar Ank</name>
    <dbReference type="NCBI Taxonomy" id="1173578"/>
    <lineage>
        <taxon>Bacteria</taxon>
        <taxon>Pseudomonadati</taxon>
        <taxon>Pseudomonadota</taxon>
        <taxon>Gammaproteobacteria</taxon>
        <taxon>Enterobacterales</taxon>
        <taxon>Enterobacteriaceae</taxon>
        <taxon>Salmonella</taxon>
    </lineage>
</organism>
<dbReference type="InterPro" id="IPR011256">
    <property type="entry name" value="Reg_factor_effector_dom_sf"/>
</dbReference>
<dbReference type="InterPro" id="IPR020449">
    <property type="entry name" value="Tscrpt_reg_AraC-type_HTH"/>
</dbReference>
<dbReference type="GO" id="GO:0003700">
    <property type="term" value="F:DNA-binding transcription factor activity"/>
    <property type="evidence" value="ECO:0007669"/>
    <property type="project" value="InterPro"/>
</dbReference>
<sequence>MQKQTFMAIVDWIELNLSRRILLDDIVIFSGYSRRYIYVLFNNFLGMPPGRYILYRRLSRGAVRLRLSVQSVTEIAHQLCFDSLQTFSREFKKLFGISPCSYRAKSEWILRNIQPRISFDEVSIPPPKMIELPKMDLLGYEFLYSQILGVKSDKCSQLRLEHVIKNTSNYKNKDFFIISKVIPEMSHDNKLEIKVFAGYERTNYTRDNRPKKYSVKSGLYAYFNFSGNWDAYSVIFEKLYLEVLPSYELKRAKGDDIECFKNNDKSMCRDNGIFNVDYYIPVCY</sequence>
<dbReference type="InterPro" id="IPR050959">
    <property type="entry name" value="MarA-like"/>
</dbReference>
<dbReference type="EMBL" id="DAARBX010000001">
    <property type="protein sequence ID" value="HAE1791706.1"/>
    <property type="molecule type" value="Genomic_DNA"/>
</dbReference>
<dbReference type="PANTHER" id="PTHR47504">
    <property type="entry name" value="RIGHT ORIGIN-BINDING PROTEIN"/>
    <property type="match status" value="1"/>
</dbReference>
<dbReference type="InterPro" id="IPR029441">
    <property type="entry name" value="Cass2"/>
</dbReference>
<proteinExistence type="predicted"/>
<dbReference type="SUPFAM" id="SSF46689">
    <property type="entry name" value="Homeodomain-like"/>
    <property type="match status" value="2"/>
</dbReference>
<keyword evidence="3" id="KW-0804">Transcription</keyword>
<dbReference type="SMART" id="SM00342">
    <property type="entry name" value="HTH_ARAC"/>
    <property type="match status" value="1"/>
</dbReference>
<protein>
    <submittedName>
        <fullName evidence="5">Helix-turn-helix domain-containing protein</fullName>
    </submittedName>
</protein>
<dbReference type="Pfam" id="PF12833">
    <property type="entry name" value="HTH_18"/>
    <property type="match status" value="1"/>
</dbReference>
<accession>A0A5I2XDR6</accession>
<dbReference type="InterPro" id="IPR018060">
    <property type="entry name" value="HTH_AraC"/>
</dbReference>
<reference evidence="5" key="2">
    <citation type="submission" date="2018-07" db="EMBL/GenBank/DDBJ databases">
        <authorList>
            <consortium name="NCBI Pathogen Detection Project"/>
        </authorList>
    </citation>
    <scope>NUCLEOTIDE SEQUENCE</scope>
    <source>
        <strain evidence="5">BCW_2640</strain>
    </source>
</reference>
<evidence type="ECO:0000256" key="3">
    <source>
        <dbReference type="ARBA" id="ARBA00023163"/>
    </source>
</evidence>